<sequence>EGIEKDITRTASSPDTDKRNCYFKGDGANSRAIVFLFFALYFSVSPLF</sequence>
<comment type="caution">
    <text evidence="2">The sequence shown here is derived from an EMBL/GenBank/DDBJ whole genome shotgun (WGS) entry which is preliminary data.</text>
</comment>
<reference evidence="2" key="1">
    <citation type="submission" date="2019-03" db="EMBL/GenBank/DDBJ databases">
        <title>Single cell metagenomics reveals metabolic interactions within the superorganism composed of flagellate Streblomastix strix and complex community of Bacteroidetes bacteria on its surface.</title>
        <authorList>
            <person name="Treitli S.C."/>
            <person name="Kolisko M."/>
            <person name="Husnik F."/>
            <person name="Keeling P."/>
            <person name="Hampl V."/>
        </authorList>
    </citation>
    <scope>NUCLEOTIDE SEQUENCE</scope>
    <source>
        <strain evidence="2">STM</strain>
    </source>
</reference>
<organism evidence="2">
    <name type="scientific">termite gut metagenome</name>
    <dbReference type="NCBI Taxonomy" id="433724"/>
    <lineage>
        <taxon>unclassified sequences</taxon>
        <taxon>metagenomes</taxon>
        <taxon>organismal metagenomes</taxon>
    </lineage>
</organism>
<keyword evidence="1" id="KW-0812">Transmembrane</keyword>
<gene>
    <name evidence="2" type="ORF">EZS27_038568</name>
</gene>
<feature type="non-terminal residue" evidence="2">
    <location>
        <position position="1"/>
    </location>
</feature>
<accession>A0A5J4PLF9</accession>
<keyword evidence="1" id="KW-1133">Transmembrane helix</keyword>
<protein>
    <submittedName>
        <fullName evidence="2">Uncharacterized protein</fullName>
    </submittedName>
</protein>
<proteinExistence type="predicted"/>
<feature type="transmembrane region" description="Helical" evidence="1">
    <location>
        <begin position="28"/>
        <end position="44"/>
    </location>
</feature>
<name>A0A5J4PLF9_9ZZZZ</name>
<evidence type="ECO:0000313" key="2">
    <source>
        <dbReference type="EMBL" id="KAA6310062.1"/>
    </source>
</evidence>
<dbReference type="EMBL" id="SNRY01007621">
    <property type="protein sequence ID" value="KAA6310062.1"/>
    <property type="molecule type" value="Genomic_DNA"/>
</dbReference>
<dbReference type="AlphaFoldDB" id="A0A5J4PLF9"/>
<keyword evidence="1" id="KW-0472">Membrane</keyword>
<evidence type="ECO:0000256" key="1">
    <source>
        <dbReference type="SAM" id="Phobius"/>
    </source>
</evidence>